<evidence type="ECO:0000313" key="17">
    <source>
        <dbReference type="EMBL" id="QDI93903.1"/>
    </source>
</evidence>
<evidence type="ECO:0000256" key="8">
    <source>
        <dbReference type="ARBA" id="ARBA00022967"/>
    </source>
</evidence>
<keyword evidence="14 16" id="KW-0472">Membrane</keyword>
<organism evidence="17">
    <name type="scientific">Tuxedo drakei</name>
    <dbReference type="NCBI Taxonomy" id="981287"/>
    <lineage>
        <taxon>Eukaryota</taxon>
        <taxon>Metazoa</taxon>
        <taxon>Ecdysozoa</taxon>
        <taxon>Arthropoda</taxon>
        <taxon>Hexapoda</taxon>
        <taxon>Insecta</taxon>
        <taxon>Pterygota</taxon>
        <taxon>Neoptera</taxon>
        <taxon>Paraneoptera</taxon>
        <taxon>Hemiptera</taxon>
        <taxon>Heteroptera</taxon>
        <taxon>Panheteroptera</taxon>
        <taxon>Cimicomorpha</taxon>
        <taxon>Miridae</taxon>
        <taxon>Phylini</taxon>
        <taxon>Tuxedo</taxon>
    </lineage>
</organism>
<dbReference type="PANTHER" id="PTHR11434:SF0">
    <property type="entry name" value="NADH-UBIQUINONE OXIDOREDUCTASE CHAIN 4L"/>
    <property type="match status" value="1"/>
</dbReference>
<dbReference type="GO" id="GO:0005743">
    <property type="term" value="C:mitochondrial inner membrane"/>
    <property type="evidence" value="ECO:0007669"/>
    <property type="project" value="UniProtKB-SubCell"/>
</dbReference>
<accession>A0A514LQ14</accession>
<dbReference type="GO" id="GO:0030964">
    <property type="term" value="C:NADH dehydrogenase complex"/>
    <property type="evidence" value="ECO:0007669"/>
    <property type="project" value="TreeGrafter"/>
</dbReference>
<evidence type="ECO:0000256" key="13">
    <source>
        <dbReference type="ARBA" id="ARBA00023128"/>
    </source>
</evidence>
<keyword evidence="8 16" id="KW-1278">Translocase</keyword>
<evidence type="ECO:0000256" key="11">
    <source>
        <dbReference type="ARBA" id="ARBA00023027"/>
    </source>
</evidence>
<dbReference type="InterPro" id="IPR001133">
    <property type="entry name" value="NADH_UbQ_OxRdtase_chain4L/K"/>
</dbReference>
<name>A0A514LQ14_9HEMI</name>
<dbReference type="GO" id="GO:0042773">
    <property type="term" value="P:ATP synthesis coupled electron transport"/>
    <property type="evidence" value="ECO:0007669"/>
    <property type="project" value="UniProtKB-UniRule"/>
</dbReference>
<gene>
    <name evidence="17" type="primary">ND4L</name>
</gene>
<evidence type="ECO:0000256" key="3">
    <source>
        <dbReference type="ARBA" id="ARBA00012944"/>
    </source>
</evidence>
<dbReference type="InterPro" id="IPR039428">
    <property type="entry name" value="NUOK/Mnh_C1-like"/>
</dbReference>
<geneLocation type="mitochondrion" evidence="17"/>
<comment type="catalytic activity">
    <reaction evidence="15 16">
        <text>a ubiquinone + NADH + 5 H(+)(in) = a ubiquinol + NAD(+) + 4 H(+)(out)</text>
        <dbReference type="Rhea" id="RHEA:29091"/>
        <dbReference type="Rhea" id="RHEA-COMP:9565"/>
        <dbReference type="Rhea" id="RHEA-COMP:9566"/>
        <dbReference type="ChEBI" id="CHEBI:15378"/>
        <dbReference type="ChEBI" id="CHEBI:16389"/>
        <dbReference type="ChEBI" id="CHEBI:17976"/>
        <dbReference type="ChEBI" id="CHEBI:57540"/>
        <dbReference type="ChEBI" id="CHEBI:57945"/>
        <dbReference type="EC" id="7.1.1.2"/>
    </reaction>
</comment>
<dbReference type="GO" id="GO:0016651">
    <property type="term" value="F:oxidoreductase activity, acting on NAD(P)H"/>
    <property type="evidence" value="ECO:0007669"/>
    <property type="project" value="InterPro"/>
</dbReference>
<dbReference type="EMBL" id="MK393987">
    <property type="protein sequence ID" value="QDI93903.1"/>
    <property type="molecule type" value="Genomic_DNA"/>
</dbReference>
<evidence type="ECO:0000256" key="14">
    <source>
        <dbReference type="ARBA" id="ARBA00023136"/>
    </source>
</evidence>
<keyword evidence="12 16" id="KW-0830">Ubiquinone</keyword>
<evidence type="ECO:0000256" key="6">
    <source>
        <dbReference type="ARBA" id="ARBA00022660"/>
    </source>
</evidence>
<evidence type="ECO:0000256" key="12">
    <source>
        <dbReference type="ARBA" id="ARBA00023075"/>
    </source>
</evidence>
<evidence type="ECO:0000256" key="1">
    <source>
        <dbReference type="ARBA" id="ARBA00004225"/>
    </source>
</evidence>
<evidence type="ECO:0000256" key="2">
    <source>
        <dbReference type="ARBA" id="ARBA00010519"/>
    </source>
</evidence>
<evidence type="ECO:0000256" key="15">
    <source>
        <dbReference type="ARBA" id="ARBA00049551"/>
    </source>
</evidence>
<evidence type="ECO:0000256" key="9">
    <source>
        <dbReference type="ARBA" id="ARBA00022982"/>
    </source>
</evidence>
<dbReference type="Pfam" id="PF00420">
    <property type="entry name" value="Oxidored_q2"/>
    <property type="match status" value="1"/>
</dbReference>
<keyword evidence="6 16" id="KW-0679">Respiratory chain</keyword>
<comment type="similarity">
    <text evidence="2 16">Belongs to the complex I subunit 4L family.</text>
</comment>
<protein>
    <recommendedName>
        <fullName evidence="4 16">NADH-ubiquinone oxidoreductase chain 4L</fullName>
        <ecNumber evidence="3 16">7.1.1.2</ecNumber>
    </recommendedName>
</protein>
<keyword evidence="7 16" id="KW-0812">Transmembrane</keyword>
<feature type="transmembrane region" description="Helical" evidence="16">
    <location>
        <begin position="6"/>
        <end position="22"/>
    </location>
</feature>
<keyword evidence="13 16" id="KW-0496">Mitochondrion</keyword>
<keyword evidence="5 16" id="KW-0813">Transport</keyword>
<evidence type="ECO:0000256" key="10">
    <source>
        <dbReference type="ARBA" id="ARBA00022989"/>
    </source>
</evidence>
<evidence type="ECO:0000256" key="16">
    <source>
        <dbReference type="RuleBase" id="RU004419"/>
    </source>
</evidence>
<dbReference type="Gene3D" id="1.10.287.3510">
    <property type="match status" value="1"/>
</dbReference>
<dbReference type="EC" id="7.1.1.2" evidence="3 16"/>
<sequence>MFIYNLELFCLFFMFLTGILTFTSLRKHLLITLLSLEYLVLCVYLYMIYFVISYVGDVYIILMFLTFSVCEGVLGLSILVGLIRSHGNDHINSLSSLKW</sequence>
<evidence type="ECO:0000256" key="5">
    <source>
        <dbReference type="ARBA" id="ARBA00022448"/>
    </source>
</evidence>
<feature type="transmembrane region" description="Helical" evidence="16">
    <location>
        <begin position="58"/>
        <end position="83"/>
    </location>
</feature>
<keyword evidence="16" id="KW-0999">Mitochondrion inner membrane</keyword>
<keyword evidence="10 16" id="KW-1133">Transmembrane helix</keyword>
<proteinExistence type="inferred from homology"/>
<reference evidence="17" key="1">
    <citation type="journal article" date="2019" name="Methods Ecol Evol">
        <title>Cost efficient high throughput capture of museum arthropod specimen DNA using PCR generated baits.</title>
        <authorList>
            <person name="Knyshov A."/>
            <person name="Gordon E.R.L."/>
            <person name="Weirauch C."/>
        </authorList>
    </citation>
    <scope>NUCLEOTIDE SEQUENCE</scope>
</reference>
<dbReference type="GO" id="GO:0008137">
    <property type="term" value="F:NADH dehydrogenase (ubiquinone) activity"/>
    <property type="evidence" value="ECO:0007669"/>
    <property type="project" value="UniProtKB-EC"/>
</dbReference>
<comment type="subcellular location">
    <subcellularLocation>
        <location evidence="16">Mitochondrion inner membrane</location>
        <topology evidence="16">Multi-pass membrane protein</topology>
    </subcellularLocation>
    <subcellularLocation>
        <location evidence="1">Mitochondrion membrane</location>
        <topology evidence="1">Multi-pass membrane protein</topology>
    </subcellularLocation>
</comment>
<evidence type="ECO:0000256" key="7">
    <source>
        <dbReference type="ARBA" id="ARBA00022692"/>
    </source>
</evidence>
<dbReference type="AlphaFoldDB" id="A0A514LQ14"/>
<feature type="transmembrane region" description="Helical" evidence="16">
    <location>
        <begin position="29"/>
        <end position="52"/>
    </location>
</feature>
<keyword evidence="9 16" id="KW-0249">Electron transport</keyword>
<comment type="function">
    <text evidence="16">Core subunit of the mitochondrial membrane respiratory chain NADH dehydrogenase (Complex I) which catalyzes electron transfer from NADH through the respiratory chain, using ubiquinone as an electron acceptor.</text>
</comment>
<evidence type="ECO:0000256" key="4">
    <source>
        <dbReference type="ARBA" id="ARBA00016612"/>
    </source>
</evidence>
<keyword evidence="11 16" id="KW-0520">NAD</keyword>
<dbReference type="PANTHER" id="PTHR11434">
    <property type="entry name" value="NADH-UBIQUINONE OXIDOREDUCTASE SUBUNIT ND4L"/>
    <property type="match status" value="1"/>
</dbReference>